<reference evidence="2 3" key="1">
    <citation type="journal article" date="2019" name="Int. J. Syst. Evol. Microbiol.">
        <title>The Global Catalogue of Microorganisms (GCM) 10K type strain sequencing project: providing services to taxonomists for standard genome sequencing and annotation.</title>
        <authorList>
            <consortium name="The Broad Institute Genomics Platform"/>
            <consortium name="The Broad Institute Genome Sequencing Center for Infectious Disease"/>
            <person name="Wu L."/>
            <person name="Ma J."/>
        </authorList>
    </citation>
    <scope>NUCLEOTIDE SEQUENCE [LARGE SCALE GENOMIC DNA]</scope>
    <source>
        <strain evidence="2 3">JCM 3325</strain>
    </source>
</reference>
<dbReference type="RefSeq" id="WP_344591280.1">
    <property type="nucleotide sequence ID" value="NZ_BAAARW010000016.1"/>
</dbReference>
<evidence type="ECO:0000313" key="2">
    <source>
        <dbReference type="EMBL" id="GAA2426961.1"/>
    </source>
</evidence>
<protein>
    <submittedName>
        <fullName evidence="2">Uncharacterized protein</fullName>
    </submittedName>
</protein>
<accession>A0ABN3JCN3</accession>
<dbReference type="EMBL" id="BAAARW010000016">
    <property type="protein sequence ID" value="GAA2426961.1"/>
    <property type="molecule type" value="Genomic_DNA"/>
</dbReference>
<comment type="caution">
    <text evidence="2">The sequence shown here is derived from an EMBL/GenBank/DDBJ whole genome shotgun (WGS) entry which is preliminary data.</text>
</comment>
<feature type="compositionally biased region" description="Polar residues" evidence="1">
    <location>
        <begin position="38"/>
        <end position="56"/>
    </location>
</feature>
<gene>
    <name evidence="2" type="ORF">GCM10010191_44550</name>
</gene>
<evidence type="ECO:0000256" key="1">
    <source>
        <dbReference type="SAM" id="MobiDB-lite"/>
    </source>
</evidence>
<sequence length="215" mass="22343">MLIPLLIVGALLVLVIVGAGVFFVVRGDGDDDNEPIATRTTASPSTNSSQQATTSDMSTILKPTISTAQGNTFTRAGVIRNGSCISRADADLLGALRSNACVQNMDSALYSNSTRTIITVVSILKFADATAAAAVSDETSEGANPTLLLPPPGSGLPALTRTPPSWTRSWTRSEYVIYAQGYWASGSDPGSRTGTVFNTAGELGVDVANTLTWAN</sequence>
<feature type="region of interest" description="Disordered" evidence="1">
    <location>
        <begin position="33"/>
        <end position="56"/>
    </location>
</feature>
<organism evidence="2 3">
    <name type="scientific">Actinomadura vinacea</name>
    <dbReference type="NCBI Taxonomy" id="115336"/>
    <lineage>
        <taxon>Bacteria</taxon>
        <taxon>Bacillati</taxon>
        <taxon>Actinomycetota</taxon>
        <taxon>Actinomycetes</taxon>
        <taxon>Streptosporangiales</taxon>
        <taxon>Thermomonosporaceae</taxon>
        <taxon>Actinomadura</taxon>
    </lineage>
</organism>
<keyword evidence="3" id="KW-1185">Reference proteome</keyword>
<dbReference type="Proteomes" id="UP001501231">
    <property type="component" value="Unassembled WGS sequence"/>
</dbReference>
<proteinExistence type="predicted"/>
<evidence type="ECO:0000313" key="3">
    <source>
        <dbReference type="Proteomes" id="UP001501231"/>
    </source>
</evidence>
<name>A0ABN3JCN3_9ACTN</name>